<dbReference type="InterPro" id="IPR029070">
    <property type="entry name" value="Chitinase_insertion_sf"/>
</dbReference>
<dbReference type="GO" id="GO:0008061">
    <property type="term" value="F:chitin binding"/>
    <property type="evidence" value="ECO:0007669"/>
    <property type="project" value="UniProtKB-KW"/>
</dbReference>
<name>A0A6A6X8X1_9PLEO</name>
<evidence type="ECO:0000256" key="2">
    <source>
        <dbReference type="ARBA" id="ARBA00012729"/>
    </source>
</evidence>
<proteinExistence type="inferred from homology"/>
<evidence type="ECO:0000313" key="7">
    <source>
        <dbReference type="EMBL" id="KAF2792970.1"/>
    </source>
</evidence>
<feature type="region of interest" description="Disordered" evidence="4">
    <location>
        <begin position="445"/>
        <end position="499"/>
    </location>
</feature>
<dbReference type="SUPFAM" id="SSF51445">
    <property type="entry name" value="(Trans)glycosidases"/>
    <property type="match status" value="1"/>
</dbReference>
<dbReference type="GO" id="GO:0005975">
    <property type="term" value="P:carbohydrate metabolic process"/>
    <property type="evidence" value="ECO:0007669"/>
    <property type="project" value="InterPro"/>
</dbReference>
<dbReference type="PROSITE" id="PS51910">
    <property type="entry name" value="GH18_2"/>
    <property type="match status" value="1"/>
</dbReference>
<keyword evidence="5" id="KW-0732">Signal</keyword>
<dbReference type="EC" id="3.2.1.14" evidence="2"/>
<feature type="signal peptide" evidence="5">
    <location>
        <begin position="1"/>
        <end position="20"/>
    </location>
</feature>
<evidence type="ECO:0000313" key="8">
    <source>
        <dbReference type="Proteomes" id="UP000799757"/>
    </source>
</evidence>
<dbReference type="EMBL" id="MU001947">
    <property type="protein sequence ID" value="KAF2792970.1"/>
    <property type="molecule type" value="Genomic_DNA"/>
</dbReference>
<dbReference type="InterPro" id="IPR036861">
    <property type="entry name" value="Endochitinase-like_sf"/>
</dbReference>
<dbReference type="InterPro" id="IPR001223">
    <property type="entry name" value="Glyco_hydro18_cat"/>
</dbReference>
<dbReference type="InterPro" id="IPR050314">
    <property type="entry name" value="Glycosyl_Hydrlase_18"/>
</dbReference>
<dbReference type="Gene3D" id="3.10.50.10">
    <property type="match status" value="1"/>
</dbReference>
<keyword evidence="8" id="KW-1185">Reference proteome</keyword>
<dbReference type="Proteomes" id="UP000799757">
    <property type="component" value="Unassembled WGS sequence"/>
</dbReference>
<evidence type="ECO:0000256" key="4">
    <source>
        <dbReference type="SAM" id="MobiDB-lite"/>
    </source>
</evidence>
<protein>
    <recommendedName>
        <fullName evidence="2">chitinase</fullName>
        <ecNumber evidence="2">3.2.1.14</ecNumber>
    </recommendedName>
</protein>
<dbReference type="Gene3D" id="3.20.20.80">
    <property type="entry name" value="Glycosidases"/>
    <property type="match status" value="2"/>
</dbReference>
<dbReference type="Pfam" id="PF00704">
    <property type="entry name" value="Glyco_hydro_18"/>
    <property type="match status" value="1"/>
</dbReference>
<dbReference type="GO" id="GO:0005576">
    <property type="term" value="C:extracellular region"/>
    <property type="evidence" value="ECO:0007669"/>
    <property type="project" value="TreeGrafter"/>
</dbReference>
<dbReference type="AlphaFoldDB" id="A0A6A6X8X1"/>
<dbReference type="InterPro" id="IPR011583">
    <property type="entry name" value="Chitinase_II/V-like_cat"/>
</dbReference>
<dbReference type="GO" id="GO:0006032">
    <property type="term" value="P:chitin catabolic process"/>
    <property type="evidence" value="ECO:0007669"/>
    <property type="project" value="TreeGrafter"/>
</dbReference>
<dbReference type="InterPro" id="IPR017853">
    <property type="entry name" value="GH"/>
</dbReference>
<dbReference type="FunFam" id="3.20.20.80:FF:000159">
    <property type="entry name" value="Class V chitinase, putative"/>
    <property type="match status" value="1"/>
</dbReference>
<dbReference type="PANTHER" id="PTHR11177:SF337">
    <property type="entry name" value="CHITINASE"/>
    <property type="match status" value="1"/>
</dbReference>
<evidence type="ECO:0000256" key="3">
    <source>
        <dbReference type="ARBA" id="ARBA00022669"/>
    </source>
</evidence>
<comment type="similarity">
    <text evidence="1">Belongs to the glycosyl hydrolase 18 family. Chitinase class V subfamily.</text>
</comment>
<reference evidence="7" key="1">
    <citation type="journal article" date="2020" name="Stud. Mycol.">
        <title>101 Dothideomycetes genomes: a test case for predicting lifestyles and emergence of pathogens.</title>
        <authorList>
            <person name="Haridas S."/>
            <person name="Albert R."/>
            <person name="Binder M."/>
            <person name="Bloem J."/>
            <person name="Labutti K."/>
            <person name="Salamov A."/>
            <person name="Andreopoulos B."/>
            <person name="Baker S."/>
            <person name="Barry K."/>
            <person name="Bills G."/>
            <person name="Bluhm B."/>
            <person name="Cannon C."/>
            <person name="Castanera R."/>
            <person name="Culley D."/>
            <person name="Daum C."/>
            <person name="Ezra D."/>
            <person name="Gonzalez J."/>
            <person name="Henrissat B."/>
            <person name="Kuo A."/>
            <person name="Liang C."/>
            <person name="Lipzen A."/>
            <person name="Lutzoni F."/>
            <person name="Magnuson J."/>
            <person name="Mondo S."/>
            <person name="Nolan M."/>
            <person name="Ohm R."/>
            <person name="Pangilinan J."/>
            <person name="Park H.-J."/>
            <person name="Ramirez L."/>
            <person name="Alfaro M."/>
            <person name="Sun H."/>
            <person name="Tritt A."/>
            <person name="Yoshinaga Y."/>
            <person name="Zwiers L.-H."/>
            <person name="Turgeon B."/>
            <person name="Goodwin S."/>
            <person name="Spatafora J."/>
            <person name="Crous P."/>
            <person name="Grigoriev I."/>
        </authorList>
    </citation>
    <scope>NUCLEOTIDE SEQUENCE</scope>
    <source>
        <strain evidence="7">CBS 109.77</strain>
    </source>
</reference>
<sequence>MRFPSLALLASCLLAGEAHARFVIYADEWHPTRPTNAADRTGIDHVVLAFAMANNTAAFQPKVPISTIRSEFPDAKVMIAIGGWGDTVGFSEATKTDAGIAKFASDVQTMLTNTGADGIDIDWEYPGGNGADYKQVPNSAKVHEIKGFPKLLGAVRTAIGKDKLLSIAVPGKKGDMIAFTAETAPDIWAAVDYINIMSYDLMNRRDTKTAHHTSVVGATTALENYLDIGAPVDKINLGFAFYAKYFTTAGDCSASPLGCSIVAAEDPITGKDTLTSGAWTYEPAHMVPVDTSQLKPSYDGTCGPEKMTKCTTGCCSQYGNCGTTKEHCSGACQHAFGTGCVDADVAGSWQIAMANSVTDEAQGGQYFYDKQNGLFWTWDTTALITRKFQQIVRSYGIGGVMAWSLGEDSFDWSHIHQIANELGSSGYGTKQPHGKQSYAVVLNDGSEEPTEPTLTDPTSTDPTSTDTTEDDGYYWVDMPENTDTWSEPTEGDDYWYKWE</sequence>
<accession>A0A6A6X8X1</accession>
<gene>
    <name evidence="7" type="ORF">K505DRAFT_375646</name>
</gene>
<keyword evidence="3" id="KW-0147">Chitin-binding</keyword>
<dbReference type="CDD" id="cd00035">
    <property type="entry name" value="ChtBD1"/>
    <property type="match status" value="1"/>
</dbReference>
<dbReference type="SMART" id="SM00636">
    <property type="entry name" value="Glyco_18"/>
    <property type="match status" value="1"/>
</dbReference>
<evidence type="ECO:0000256" key="5">
    <source>
        <dbReference type="SAM" id="SignalP"/>
    </source>
</evidence>
<feature type="compositionally biased region" description="Low complexity" evidence="4">
    <location>
        <begin position="451"/>
        <end position="466"/>
    </location>
</feature>
<dbReference type="PANTHER" id="PTHR11177">
    <property type="entry name" value="CHITINASE"/>
    <property type="match status" value="1"/>
</dbReference>
<dbReference type="GO" id="GO:0008843">
    <property type="term" value="F:endochitinase activity"/>
    <property type="evidence" value="ECO:0007669"/>
    <property type="project" value="UniProtKB-EC"/>
</dbReference>
<feature type="domain" description="GH18" evidence="6">
    <location>
        <begin position="20"/>
        <end position="425"/>
    </location>
</feature>
<dbReference type="OrthoDB" id="73875at2759"/>
<feature type="chain" id="PRO_5025523629" description="chitinase" evidence="5">
    <location>
        <begin position="21"/>
        <end position="499"/>
    </location>
</feature>
<evidence type="ECO:0000259" key="6">
    <source>
        <dbReference type="PROSITE" id="PS51910"/>
    </source>
</evidence>
<dbReference type="SUPFAM" id="SSF57016">
    <property type="entry name" value="Plant lectins/antimicrobial peptides"/>
    <property type="match status" value="1"/>
</dbReference>
<evidence type="ECO:0000256" key="1">
    <source>
        <dbReference type="ARBA" id="ARBA00008682"/>
    </source>
</evidence>
<organism evidence="7 8">
    <name type="scientific">Melanomma pulvis-pyrius CBS 109.77</name>
    <dbReference type="NCBI Taxonomy" id="1314802"/>
    <lineage>
        <taxon>Eukaryota</taxon>
        <taxon>Fungi</taxon>
        <taxon>Dikarya</taxon>
        <taxon>Ascomycota</taxon>
        <taxon>Pezizomycotina</taxon>
        <taxon>Dothideomycetes</taxon>
        <taxon>Pleosporomycetidae</taxon>
        <taxon>Pleosporales</taxon>
        <taxon>Melanommataceae</taxon>
        <taxon>Melanomma</taxon>
    </lineage>
</organism>